<dbReference type="InterPro" id="IPR034393">
    <property type="entry name" value="TatSF1-like"/>
</dbReference>
<gene>
    <name evidence="2" type="ORF">NTJ_14051</name>
</gene>
<dbReference type="PANTHER" id="PTHR15608:SF0">
    <property type="entry name" value="HIV TAT-SPECIFIC FACTOR 1"/>
    <property type="match status" value="1"/>
</dbReference>
<feature type="region of interest" description="Disordered" evidence="1">
    <location>
        <begin position="218"/>
        <end position="251"/>
    </location>
</feature>
<organism evidence="2 3">
    <name type="scientific">Nesidiocoris tenuis</name>
    <dbReference type="NCBI Taxonomy" id="355587"/>
    <lineage>
        <taxon>Eukaryota</taxon>
        <taxon>Metazoa</taxon>
        <taxon>Ecdysozoa</taxon>
        <taxon>Arthropoda</taxon>
        <taxon>Hexapoda</taxon>
        <taxon>Insecta</taxon>
        <taxon>Pterygota</taxon>
        <taxon>Neoptera</taxon>
        <taxon>Paraneoptera</taxon>
        <taxon>Hemiptera</taxon>
        <taxon>Heteroptera</taxon>
        <taxon>Panheteroptera</taxon>
        <taxon>Cimicomorpha</taxon>
        <taxon>Miridae</taxon>
        <taxon>Dicyphina</taxon>
        <taxon>Nesidiocoris</taxon>
    </lineage>
</organism>
<protein>
    <submittedName>
        <fullName evidence="2">RRM</fullName>
    </submittedName>
</protein>
<keyword evidence="3" id="KW-1185">Reference proteome</keyword>
<feature type="compositionally biased region" description="Acidic residues" evidence="1">
    <location>
        <begin position="137"/>
        <end position="150"/>
    </location>
</feature>
<feature type="region of interest" description="Disordered" evidence="1">
    <location>
        <begin position="1"/>
        <end position="60"/>
    </location>
</feature>
<dbReference type="InterPro" id="IPR012677">
    <property type="entry name" value="Nucleotide-bd_a/b_plait_sf"/>
</dbReference>
<proteinExistence type="predicted"/>
<evidence type="ECO:0000313" key="3">
    <source>
        <dbReference type="Proteomes" id="UP001307889"/>
    </source>
</evidence>
<feature type="compositionally biased region" description="Polar residues" evidence="1">
    <location>
        <begin position="35"/>
        <end position="48"/>
    </location>
</feature>
<dbReference type="SUPFAM" id="SSF54928">
    <property type="entry name" value="RNA-binding domain, RBD"/>
    <property type="match status" value="1"/>
</dbReference>
<sequence>MSEADTSVLSDDSEPKKPLPSFDSETTESKDENSQNDSKNENPPSERSGSAEKETVKHLDASKVEYIGDKCYYTDPSSGTKFEWNESSKEWAPVTDLSRNYELKNGVYHYTDQNSGTNYKWNADKNDWDVLAKSADQESDDESEESDDDIGEPKAKKKKSIVRQDMTDGVYGMDGDRRTYTDPKDGTVYVWDEQKNAWFPKVDDDFIAQYQMSYGFTDSAQPSEKKDEPAQDAEVAKPPETKEEPEVLKKKPSEPAWFDVDEKTNTKVYVSNLPLDITEQEFLDLMQKCGLVMKDLDTGKMKIKLYTEAGSQQLKGDGLCTYIKKNALVWVAVQIICI</sequence>
<feature type="compositionally biased region" description="Basic and acidic residues" evidence="1">
    <location>
        <begin position="223"/>
        <end position="251"/>
    </location>
</feature>
<feature type="compositionally biased region" description="Polar residues" evidence="1">
    <location>
        <begin position="1"/>
        <end position="10"/>
    </location>
</feature>
<dbReference type="InterPro" id="IPR035979">
    <property type="entry name" value="RBD_domain_sf"/>
</dbReference>
<accession>A0ABN7BAA7</accession>
<dbReference type="Gene3D" id="3.30.70.330">
    <property type="match status" value="1"/>
</dbReference>
<evidence type="ECO:0000256" key="1">
    <source>
        <dbReference type="SAM" id="MobiDB-lite"/>
    </source>
</evidence>
<evidence type="ECO:0000313" key="2">
    <source>
        <dbReference type="EMBL" id="BET01239.1"/>
    </source>
</evidence>
<reference evidence="2 3" key="1">
    <citation type="submission" date="2023-09" db="EMBL/GenBank/DDBJ databases">
        <title>Nesidiocoris tenuis whole genome shotgun sequence.</title>
        <authorList>
            <person name="Shibata T."/>
            <person name="Shimoda M."/>
            <person name="Kobayashi T."/>
            <person name="Uehara T."/>
        </authorList>
    </citation>
    <scope>NUCLEOTIDE SEQUENCE [LARGE SCALE GENOMIC DNA]</scope>
    <source>
        <strain evidence="2 3">Japan</strain>
    </source>
</reference>
<feature type="region of interest" description="Disordered" evidence="1">
    <location>
        <begin position="132"/>
        <end position="184"/>
    </location>
</feature>
<dbReference type="EMBL" id="AP028920">
    <property type="protein sequence ID" value="BET01239.1"/>
    <property type="molecule type" value="Genomic_DNA"/>
</dbReference>
<dbReference type="PANTHER" id="PTHR15608">
    <property type="entry name" value="SPLICING FACTOR U2AF-ASSOCIATED PROTEIN 2"/>
    <property type="match status" value="1"/>
</dbReference>
<name>A0ABN7BAA7_9HEMI</name>
<dbReference type="Proteomes" id="UP001307889">
    <property type="component" value="Chromosome 12"/>
</dbReference>
<feature type="compositionally biased region" description="Basic and acidic residues" evidence="1">
    <location>
        <begin position="49"/>
        <end position="60"/>
    </location>
</feature>
<feature type="compositionally biased region" description="Basic and acidic residues" evidence="1">
    <location>
        <begin position="174"/>
        <end position="184"/>
    </location>
</feature>